<evidence type="ECO:0000256" key="5">
    <source>
        <dbReference type="ARBA" id="ARBA00022832"/>
    </source>
</evidence>
<evidence type="ECO:0000256" key="3">
    <source>
        <dbReference type="ARBA" id="ARBA00022679"/>
    </source>
</evidence>
<keyword evidence="9 10" id="KW-0275">Fatty acid biosynthesis</keyword>
<dbReference type="OrthoDB" id="10259681at2759"/>
<name>A0A507C3V4_9FUNG</name>
<accession>A0A507C3V4</accession>
<evidence type="ECO:0000256" key="8">
    <source>
        <dbReference type="ARBA" id="ARBA00023136"/>
    </source>
</evidence>
<dbReference type="Proteomes" id="UP000319731">
    <property type="component" value="Unassembled WGS sequence"/>
</dbReference>
<dbReference type="EC" id="2.3.1.-" evidence="10"/>
<evidence type="ECO:0000256" key="10">
    <source>
        <dbReference type="RuleBase" id="RU361115"/>
    </source>
</evidence>
<dbReference type="STRING" id="1806994.A0A507C3V4"/>
<comment type="catalytic activity">
    <reaction evidence="10">
        <text>an acyl-CoA + malonyl-CoA + H(+) = a 3-oxoacyl-CoA + CO2 + CoA</text>
        <dbReference type="Rhea" id="RHEA:50252"/>
        <dbReference type="ChEBI" id="CHEBI:15378"/>
        <dbReference type="ChEBI" id="CHEBI:16526"/>
        <dbReference type="ChEBI" id="CHEBI:57287"/>
        <dbReference type="ChEBI" id="CHEBI:57384"/>
        <dbReference type="ChEBI" id="CHEBI:58342"/>
        <dbReference type="ChEBI" id="CHEBI:90726"/>
    </reaction>
    <physiologicalReaction direction="left-to-right" evidence="10">
        <dbReference type="Rhea" id="RHEA:50253"/>
    </physiologicalReaction>
</comment>
<feature type="compositionally biased region" description="Low complexity" evidence="11">
    <location>
        <begin position="304"/>
        <end position="313"/>
    </location>
</feature>
<proteinExistence type="inferred from homology"/>
<keyword evidence="13" id="KW-1185">Reference proteome</keyword>
<comment type="caution">
    <text evidence="12">The sequence shown here is derived from an EMBL/GenBank/DDBJ whole genome shotgun (WGS) entry which is preliminary data.</text>
</comment>
<keyword evidence="6 10" id="KW-1133">Transmembrane helix</keyword>
<protein>
    <recommendedName>
        <fullName evidence="10">Elongation of fatty acids protein</fullName>
        <ecNumber evidence="10">2.3.1.-</ecNumber>
    </recommendedName>
</protein>
<feature type="transmembrane region" description="Helical" evidence="10">
    <location>
        <begin position="170"/>
        <end position="187"/>
    </location>
</feature>
<dbReference type="EMBL" id="QEAO01000033">
    <property type="protein sequence ID" value="TPX32203.1"/>
    <property type="molecule type" value="Genomic_DNA"/>
</dbReference>
<evidence type="ECO:0000256" key="1">
    <source>
        <dbReference type="ARBA" id="ARBA00004141"/>
    </source>
</evidence>
<dbReference type="Pfam" id="PF01151">
    <property type="entry name" value="ELO"/>
    <property type="match status" value="1"/>
</dbReference>
<evidence type="ECO:0000313" key="13">
    <source>
        <dbReference type="Proteomes" id="UP000319731"/>
    </source>
</evidence>
<evidence type="ECO:0000256" key="6">
    <source>
        <dbReference type="ARBA" id="ARBA00022989"/>
    </source>
</evidence>
<evidence type="ECO:0000256" key="9">
    <source>
        <dbReference type="ARBA" id="ARBA00023160"/>
    </source>
</evidence>
<gene>
    <name evidence="12" type="ORF">SmJEL517_g04644</name>
</gene>
<keyword evidence="7 10" id="KW-0443">Lipid metabolism</keyword>
<keyword evidence="2 10" id="KW-0444">Lipid biosynthesis</keyword>
<feature type="transmembrane region" description="Helical" evidence="10">
    <location>
        <begin position="193"/>
        <end position="213"/>
    </location>
</feature>
<evidence type="ECO:0000256" key="11">
    <source>
        <dbReference type="SAM" id="MobiDB-lite"/>
    </source>
</evidence>
<keyword evidence="5 10" id="KW-0276">Fatty acid metabolism</keyword>
<dbReference type="GO" id="GO:0030148">
    <property type="term" value="P:sphingolipid biosynthetic process"/>
    <property type="evidence" value="ECO:0007669"/>
    <property type="project" value="TreeGrafter"/>
</dbReference>
<dbReference type="PANTHER" id="PTHR11157:SF126">
    <property type="entry name" value="ELONGATION OF VERY LONG CHAIN FATTY ACIDS PROTEIN"/>
    <property type="match status" value="1"/>
</dbReference>
<keyword evidence="8 10" id="KW-0472">Membrane</keyword>
<feature type="compositionally biased region" description="Basic and acidic residues" evidence="11">
    <location>
        <begin position="315"/>
        <end position="333"/>
    </location>
</feature>
<feature type="transmembrane region" description="Helical" evidence="10">
    <location>
        <begin position="264"/>
        <end position="284"/>
    </location>
</feature>
<dbReference type="GO" id="GO:0034626">
    <property type="term" value="P:fatty acid elongation, polyunsaturated fatty acid"/>
    <property type="evidence" value="ECO:0007669"/>
    <property type="project" value="TreeGrafter"/>
</dbReference>
<dbReference type="RefSeq" id="XP_031023453.1">
    <property type="nucleotide sequence ID" value="XM_031170572.1"/>
</dbReference>
<dbReference type="GO" id="GO:0042761">
    <property type="term" value="P:very long-chain fatty acid biosynthetic process"/>
    <property type="evidence" value="ECO:0007669"/>
    <property type="project" value="TreeGrafter"/>
</dbReference>
<dbReference type="GO" id="GO:0005789">
    <property type="term" value="C:endoplasmic reticulum membrane"/>
    <property type="evidence" value="ECO:0007669"/>
    <property type="project" value="TreeGrafter"/>
</dbReference>
<evidence type="ECO:0000256" key="2">
    <source>
        <dbReference type="ARBA" id="ARBA00022516"/>
    </source>
</evidence>
<dbReference type="GO" id="GO:0019367">
    <property type="term" value="P:fatty acid elongation, saturated fatty acid"/>
    <property type="evidence" value="ECO:0007669"/>
    <property type="project" value="TreeGrafter"/>
</dbReference>
<dbReference type="GeneID" id="42005869"/>
<reference evidence="12 13" key="1">
    <citation type="journal article" date="2019" name="Sci. Rep.">
        <title>Comparative genomics of chytrid fungi reveal insights into the obligate biotrophic and pathogenic lifestyle of Synchytrium endobioticum.</title>
        <authorList>
            <person name="van de Vossenberg B.T.L.H."/>
            <person name="Warris S."/>
            <person name="Nguyen H.D.T."/>
            <person name="van Gent-Pelzer M.P.E."/>
            <person name="Joly D.L."/>
            <person name="van de Geest H.C."/>
            <person name="Bonants P.J.M."/>
            <person name="Smith D.S."/>
            <person name="Levesque C.A."/>
            <person name="van der Lee T.A.J."/>
        </authorList>
    </citation>
    <scope>NUCLEOTIDE SEQUENCE [LARGE SCALE GENOMIC DNA]</scope>
    <source>
        <strain evidence="12 13">JEL517</strain>
    </source>
</reference>
<dbReference type="GO" id="GO:0009922">
    <property type="term" value="F:fatty acid elongase activity"/>
    <property type="evidence" value="ECO:0007669"/>
    <property type="project" value="InterPro"/>
</dbReference>
<dbReference type="AlphaFoldDB" id="A0A507C3V4"/>
<keyword evidence="3 10" id="KW-0808">Transferase</keyword>
<evidence type="ECO:0000256" key="7">
    <source>
        <dbReference type="ARBA" id="ARBA00023098"/>
    </source>
</evidence>
<dbReference type="InterPro" id="IPR002076">
    <property type="entry name" value="ELO_fam"/>
</dbReference>
<keyword evidence="4 10" id="KW-0812">Transmembrane</keyword>
<feature type="transmembrane region" description="Helical" evidence="10">
    <location>
        <begin position="62"/>
        <end position="79"/>
    </location>
</feature>
<feature type="region of interest" description="Disordered" evidence="11">
    <location>
        <begin position="304"/>
        <end position="333"/>
    </location>
</feature>
<evidence type="ECO:0000313" key="12">
    <source>
        <dbReference type="EMBL" id="TPX32203.1"/>
    </source>
</evidence>
<comment type="subcellular location">
    <subcellularLocation>
        <location evidence="1">Membrane</location>
        <topology evidence="1">Multi-pass membrane protein</topology>
    </subcellularLocation>
</comment>
<sequence length="333" mass="37540">MSYLPEDVLIVFARTAGTLLDPYVAPIHAIINTYIPAPVHSFLIQIKASHSQSLPLMNPIDVLLIIAAYLAIVTVGMALMKNLPRQDAKWLSLYQNTTAVALSAYMMYAILTEAARNGYTLFANRLDESENGVKMSKLIWLFYFSKITEFTDTFIMILKKNNRQISFLHLYHHASIFAIWWLVTYVAPGGEGYFSAAMNSFIHVVMYGYYLFTSFGVKFVSIVKPYITMMQMTQFTLMTVQATYDTYVNFNHGMWSKTQGYPLALSVILLVYMQTMLALFANFFRQDAKRRSAEKKKTAAVAAAIDSSSSGSAGREVKNHPLEKSDSGFAKED</sequence>
<organism evidence="12 13">
    <name type="scientific">Synchytrium microbalum</name>
    <dbReference type="NCBI Taxonomy" id="1806994"/>
    <lineage>
        <taxon>Eukaryota</taxon>
        <taxon>Fungi</taxon>
        <taxon>Fungi incertae sedis</taxon>
        <taxon>Chytridiomycota</taxon>
        <taxon>Chytridiomycota incertae sedis</taxon>
        <taxon>Chytridiomycetes</taxon>
        <taxon>Synchytriales</taxon>
        <taxon>Synchytriaceae</taxon>
        <taxon>Synchytrium</taxon>
    </lineage>
</organism>
<feature type="transmembrane region" description="Helical" evidence="10">
    <location>
        <begin position="91"/>
        <end position="111"/>
    </location>
</feature>
<dbReference type="GO" id="GO:0034625">
    <property type="term" value="P:fatty acid elongation, monounsaturated fatty acid"/>
    <property type="evidence" value="ECO:0007669"/>
    <property type="project" value="TreeGrafter"/>
</dbReference>
<dbReference type="PANTHER" id="PTHR11157">
    <property type="entry name" value="FATTY ACID ACYL TRANSFERASE-RELATED"/>
    <property type="match status" value="1"/>
</dbReference>
<evidence type="ECO:0000256" key="4">
    <source>
        <dbReference type="ARBA" id="ARBA00022692"/>
    </source>
</evidence>
<comment type="similarity">
    <text evidence="10">Belongs to the ELO family.</text>
</comment>